<name>A0A345HQS0_9ACTN</name>
<dbReference type="RefSeq" id="WP_114660378.1">
    <property type="nucleotide sequence ID" value="NZ_CP031194.1"/>
</dbReference>
<evidence type="ECO:0000259" key="1">
    <source>
        <dbReference type="Pfam" id="PF13471"/>
    </source>
</evidence>
<dbReference type="KEGG" id="spad:DVK44_16615"/>
<dbReference type="Pfam" id="PF13471">
    <property type="entry name" value="Transglut_core3"/>
    <property type="match status" value="1"/>
</dbReference>
<feature type="domain" description="Microcin J25-processing protein McjB C-terminal" evidence="1">
    <location>
        <begin position="131"/>
        <end position="215"/>
    </location>
</feature>
<proteinExistence type="predicted"/>
<protein>
    <submittedName>
        <fullName evidence="2">Lasso peptide biosynthesis B2 protein</fullName>
    </submittedName>
</protein>
<organism evidence="2 3">
    <name type="scientific">Streptomyces paludis</name>
    <dbReference type="NCBI Taxonomy" id="2282738"/>
    <lineage>
        <taxon>Bacteria</taxon>
        <taxon>Bacillati</taxon>
        <taxon>Actinomycetota</taxon>
        <taxon>Actinomycetes</taxon>
        <taxon>Kitasatosporales</taxon>
        <taxon>Streptomycetaceae</taxon>
        <taxon>Streptomyces</taxon>
    </lineage>
</organism>
<gene>
    <name evidence="2" type="ORF">DVK44_16615</name>
</gene>
<dbReference type="Proteomes" id="UP000253868">
    <property type="component" value="Chromosome"/>
</dbReference>
<dbReference type="InterPro" id="IPR053521">
    <property type="entry name" value="McjB-like"/>
</dbReference>
<accession>A0A345HQS0</accession>
<reference evidence="3" key="1">
    <citation type="submission" date="2018-07" db="EMBL/GenBank/DDBJ databases">
        <authorList>
            <person name="Zhao J."/>
        </authorList>
    </citation>
    <scope>NUCLEOTIDE SEQUENCE [LARGE SCALE GENOMIC DNA]</scope>
    <source>
        <strain evidence="3">GSSD-12</strain>
    </source>
</reference>
<sequence>MLTVPSGVHRRGIGHGVTAALAESTGRWSWLDTDTCRIWDAARAGTLPALVNELCAHGYERGQVEAAVAHIVERLTAEGLLTEHGPAAKRPAAAGPCDANGWTTPLEPGSKVPPLPVRILAAAALAVSATVVRLPLRYLLRALGLLRRLPAARPAHADLLHRAVRTVRPTWWPGRLACMEVSLATVIAAALCGRRVYWVLGARPLPNEAHAWVVLPGGGALGLDGLDHDNPIRPWVPVIATTSPERVKK</sequence>
<dbReference type="OrthoDB" id="583768at2"/>
<evidence type="ECO:0000313" key="2">
    <source>
        <dbReference type="EMBL" id="AXG79044.1"/>
    </source>
</evidence>
<dbReference type="InterPro" id="IPR032708">
    <property type="entry name" value="McjB_C"/>
</dbReference>
<dbReference type="NCBIfam" id="NF033537">
    <property type="entry name" value="lasso_biosyn_B2"/>
    <property type="match status" value="1"/>
</dbReference>
<keyword evidence="3" id="KW-1185">Reference proteome</keyword>
<dbReference type="EMBL" id="CP031194">
    <property type="protein sequence ID" value="AXG79044.1"/>
    <property type="molecule type" value="Genomic_DNA"/>
</dbReference>
<evidence type="ECO:0000313" key="3">
    <source>
        <dbReference type="Proteomes" id="UP000253868"/>
    </source>
</evidence>
<dbReference type="AlphaFoldDB" id="A0A345HQS0"/>